<dbReference type="PANTHER" id="PTHR13887">
    <property type="entry name" value="GLUTATHIONE S-TRANSFERASE KAPPA"/>
    <property type="match status" value="1"/>
</dbReference>
<evidence type="ECO:0000313" key="7">
    <source>
        <dbReference type="EMBL" id="KVW96850.1"/>
    </source>
</evidence>
<comment type="caution">
    <text evidence="7">The sequence shown here is derived from an EMBL/GenBank/DDBJ whole genome shotgun (WGS) entry which is preliminary data.</text>
</comment>
<sequence>MAFVGGTLYYGTEKTEQAGQRVDENTSALVREHSRVLGHADARVEIVEFLDPACETCRHFYPFVKEMLAAHPERIRLVLRYAPFHQNADYVVALVEAAGKQGKYWETLEALLAAQDDWVVNHAVQPERVWRHLEGLGLDLAQLQNDMNAPEIARLIAQDMADVNTLNINKTPEFFVNGKPLPSFGYEPLKKLVDEALASEYR</sequence>
<comment type="similarity">
    <text evidence="1">Belongs to the thioredoxin family. DsbA subfamily.</text>
</comment>
<protein>
    <submittedName>
        <fullName evidence="7">DSBA oxidoreductase</fullName>
    </submittedName>
</protein>
<dbReference type="AlphaFoldDB" id="A0A106BQL0"/>
<evidence type="ECO:0000313" key="8">
    <source>
        <dbReference type="Proteomes" id="UP000064243"/>
    </source>
</evidence>
<proteinExistence type="inferred from homology"/>
<keyword evidence="3" id="KW-0560">Oxidoreductase</keyword>
<dbReference type="PROSITE" id="PS51352">
    <property type="entry name" value="THIOREDOXIN_2"/>
    <property type="match status" value="1"/>
</dbReference>
<dbReference type="InterPro" id="IPR012336">
    <property type="entry name" value="Thioredoxin-like_fold"/>
</dbReference>
<dbReference type="PANTHER" id="PTHR13887:SF14">
    <property type="entry name" value="DISULFIDE BOND FORMATION PROTEIN D"/>
    <property type="match status" value="1"/>
</dbReference>
<evidence type="ECO:0000256" key="2">
    <source>
        <dbReference type="ARBA" id="ARBA00022729"/>
    </source>
</evidence>
<dbReference type="InterPro" id="IPR036249">
    <property type="entry name" value="Thioredoxin-like_sf"/>
</dbReference>
<dbReference type="SUPFAM" id="SSF52833">
    <property type="entry name" value="Thioredoxin-like"/>
    <property type="match status" value="1"/>
</dbReference>
<dbReference type="InterPro" id="IPR013766">
    <property type="entry name" value="Thioredoxin_domain"/>
</dbReference>
<gene>
    <name evidence="7" type="ORF">ABW22_07800</name>
</gene>
<evidence type="ECO:0000256" key="4">
    <source>
        <dbReference type="ARBA" id="ARBA00023157"/>
    </source>
</evidence>
<keyword evidence="4" id="KW-1015">Disulfide bond</keyword>
<dbReference type="EMBL" id="LDUG01000019">
    <property type="protein sequence ID" value="KVW96850.1"/>
    <property type="molecule type" value="Genomic_DNA"/>
</dbReference>
<feature type="domain" description="Thioredoxin" evidence="6">
    <location>
        <begin position="2"/>
        <end position="198"/>
    </location>
</feature>
<evidence type="ECO:0000256" key="1">
    <source>
        <dbReference type="ARBA" id="ARBA00005791"/>
    </source>
</evidence>
<accession>A0A106BQL0</accession>
<organism evidence="7 8">
    <name type="scientific">Thiobacillus denitrificans</name>
    <dbReference type="NCBI Taxonomy" id="36861"/>
    <lineage>
        <taxon>Bacteria</taxon>
        <taxon>Pseudomonadati</taxon>
        <taxon>Pseudomonadota</taxon>
        <taxon>Betaproteobacteria</taxon>
        <taxon>Nitrosomonadales</taxon>
        <taxon>Thiobacillaceae</taxon>
        <taxon>Thiobacillus</taxon>
    </lineage>
</organism>
<keyword evidence="2" id="KW-0732">Signal</keyword>
<dbReference type="Gene3D" id="3.40.30.10">
    <property type="entry name" value="Glutaredoxin"/>
    <property type="match status" value="1"/>
</dbReference>
<evidence type="ECO:0000259" key="6">
    <source>
        <dbReference type="PROSITE" id="PS51352"/>
    </source>
</evidence>
<dbReference type="GO" id="GO:0016491">
    <property type="term" value="F:oxidoreductase activity"/>
    <property type="evidence" value="ECO:0007669"/>
    <property type="project" value="UniProtKB-KW"/>
</dbReference>
<dbReference type="Pfam" id="PF13462">
    <property type="entry name" value="Thioredoxin_4"/>
    <property type="match status" value="1"/>
</dbReference>
<evidence type="ECO:0000256" key="3">
    <source>
        <dbReference type="ARBA" id="ARBA00023002"/>
    </source>
</evidence>
<dbReference type="PATRIC" id="fig|36861.3.peg.1039"/>
<keyword evidence="5" id="KW-0676">Redox-active center</keyword>
<name>A0A106BQL0_THIDE</name>
<reference evidence="7 8" key="1">
    <citation type="journal article" date="2015" name="Appl. Environ. Microbiol.">
        <title>Aerobic and Anaerobic Thiosulfate Oxidation by a Cold-Adapted, Subglacial Chemoautotroph.</title>
        <authorList>
            <person name="Harrold Z.R."/>
            <person name="Skidmore M.L."/>
            <person name="Hamilton T.L."/>
            <person name="Desch L."/>
            <person name="Amada K."/>
            <person name="van Gelder W."/>
            <person name="Glover K."/>
            <person name="Roden E.E."/>
            <person name="Boyd E.S."/>
        </authorList>
    </citation>
    <scope>NUCLEOTIDE SEQUENCE [LARGE SCALE GENOMIC DNA]</scope>
    <source>
        <strain evidence="7 8">RG</strain>
    </source>
</reference>
<evidence type="ECO:0000256" key="5">
    <source>
        <dbReference type="ARBA" id="ARBA00023284"/>
    </source>
</evidence>
<dbReference type="Proteomes" id="UP000064243">
    <property type="component" value="Unassembled WGS sequence"/>
</dbReference>
<keyword evidence="8" id="KW-1185">Reference proteome</keyword>